<gene>
    <name evidence="1" type="ORF">H9811_01770</name>
</gene>
<sequence length="76" mass="8796">MFLYLPVKQQLYQEDLGNYISYGIAAWELPAMHHTPCIFVPDVTPNRRDATRLSWQCTVGQLDPTQLEDVVEDFIP</sequence>
<protein>
    <submittedName>
        <fullName evidence="1">Uncharacterized protein</fullName>
    </submittedName>
</protein>
<dbReference type="Proteomes" id="UP000824048">
    <property type="component" value="Unassembled WGS sequence"/>
</dbReference>
<organism evidence="1 2">
    <name type="scientific">Candidatus Gemmiger excrementigallinarum</name>
    <dbReference type="NCBI Taxonomy" id="2838609"/>
    <lineage>
        <taxon>Bacteria</taxon>
        <taxon>Bacillati</taxon>
        <taxon>Bacillota</taxon>
        <taxon>Clostridia</taxon>
        <taxon>Eubacteriales</taxon>
        <taxon>Gemmiger</taxon>
    </lineage>
</organism>
<proteinExistence type="predicted"/>
<reference evidence="1" key="2">
    <citation type="submission" date="2021-04" db="EMBL/GenBank/DDBJ databases">
        <authorList>
            <person name="Gilroy R."/>
        </authorList>
    </citation>
    <scope>NUCLEOTIDE SEQUENCE</scope>
    <source>
        <strain evidence="1">ChiSxjej1B13-11774</strain>
    </source>
</reference>
<evidence type="ECO:0000313" key="1">
    <source>
        <dbReference type="EMBL" id="HIZ41270.1"/>
    </source>
</evidence>
<dbReference type="EMBL" id="DXBP01000009">
    <property type="protein sequence ID" value="HIZ41270.1"/>
    <property type="molecule type" value="Genomic_DNA"/>
</dbReference>
<dbReference type="AlphaFoldDB" id="A0A9D2J8P5"/>
<reference evidence="1" key="1">
    <citation type="journal article" date="2021" name="PeerJ">
        <title>Extensive microbial diversity within the chicken gut microbiome revealed by metagenomics and culture.</title>
        <authorList>
            <person name="Gilroy R."/>
            <person name="Ravi A."/>
            <person name="Getino M."/>
            <person name="Pursley I."/>
            <person name="Horton D.L."/>
            <person name="Alikhan N.F."/>
            <person name="Baker D."/>
            <person name="Gharbi K."/>
            <person name="Hall N."/>
            <person name="Watson M."/>
            <person name="Adriaenssens E.M."/>
            <person name="Foster-Nyarko E."/>
            <person name="Jarju S."/>
            <person name="Secka A."/>
            <person name="Antonio M."/>
            <person name="Oren A."/>
            <person name="Chaudhuri R.R."/>
            <person name="La Ragione R."/>
            <person name="Hildebrand F."/>
            <person name="Pallen M.J."/>
        </authorList>
    </citation>
    <scope>NUCLEOTIDE SEQUENCE</scope>
    <source>
        <strain evidence="1">ChiSxjej1B13-11774</strain>
    </source>
</reference>
<evidence type="ECO:0000313" key="2">
    <source>
        <dbReference type="Proteomes" id="UP000824048"/>
    </source>
</evidence>
<comment type="caution">
    <text evidence="1">The sequence shown here is derived from an EMBL/GenBank/DDBJ whole genome shotgun (WGS) entry which is preliminary data.</text>
</comment>
<name>A0A9D2J8P5_9FIRM</name>
<accession>A0A9D2J8P5</accession>